<organism evidence="1 2">
    <name type="scientific">Photorhabdus bodei</name>
    <dbReference type="NCBI Taxonomy" id="2029681"/>
    <lineage>
        <taxon>Bacteria</taxon>
        <taxon>Pseudomonadati</taxon>
        <taxon>Pseudomonadota</taxon>
        <taxon>Gammaproteobacteria</taxon>
        <taxon>Enterobacterales</taxon>
        <taxon>Morganellaceae</taxon>
        <taxon>Photorhabdus</taxon>
    </lineage>
</organism>
<proteinExistence type="predicted"/>
<accession>A0AAW6BNE9</accession>
<dbReference type="AlphaFoldDB" id="A0AAW6BNE9"/>
<dbReference type="EMBL" id="JAQMFO010000068">
    <property type="protein sequence ID" value="MDB6374968.1"/>
    <property type="molecule type" value="Genomic_DNA"/>
</dbReference>
<comment type="caution">
    <text evidence="1">The sequence shown here is derived from an EMBL/GenBank/DDBJ whole genome shotgun (WGS) entry which is preliminary data.</text>
</comment>
<name>A0AAW6BNE9_9GAMM</name>
<protein>
    <submittedName>
        <fullName evidence="1">Uncharacterized protein</fullName>
    </submittedName>
</protein>
<dbReference type="Proteomes" id="UP001212996">
    <property type="component" value="Unassembled WGS sequence"/>
</dbReference>
<dbReference type="RefSeq" id="WP_271867948.1">
    <property type="nucleotide sequence ID" value="NZ_JAQMFO010000068.1"/>
</dbReference>
<sequence>MTKRSAFFISFIPYMNNRYFHNRNGGILLLSITERYFVSDPFSEGTPAKSDAIYRV</sequence>
<reference evidence="1" key="1">
    <citation type="submission" date="2023-01" db="EMBL/GenBank/DDBJ databases">
        <title>Genome sequencing of Photorhabdus bodei 09-20.</title>
        <authorList>
            <person name="Kalindamar S."/>
            <person name="Kumru S."/>
        </authorList>
    </citation>
    <scope>NUCLEOTIDE SEQUENCE</scope>
    <source>
        <strain evidence="1">09-20</strain>
    </source>
</reference>
<evidence type="ECO:0000313" key="2">
    <source>
        <dbReference type="Proteomes" id="UP001212996"/>
    </source>
</evidence>
<evidence type="ECO:0000313" key="1">
    <source>
        <dbReference type="EMBL" id="MDB6374968.1"/>
    </source>
</evidence>
<gene>
    <name evidence="1" type="ORF">PH362_24530</name>
</gene>